<reference evidence="1 2" key="1">
    <citation type="submission" date="2019-07" db="EMBL/GenBank/DDBJ databases">
        <title>Whole genome shotgun sequence of Knoellia locipacati NBRC 109775.</title>
        <authorList>
            <person name="Hosoyama A."/>
            <person name="Uohara A."/>
            <person name="Ohji S."/>
            <person name="Ichikawa N."/>
        </authorList>
    </citation>
    <scope>NUCLEOTIDE SEQUENCE [LARGE SCALE GENOMIC DNA]</scope>
    <source>
        <strain evidence="1 2">NBRC 109775</strain>
    </source>
</reference>
<proteinExistence type="predicted"/>
<evidence type="ECO:0000313" key="1">
    <source>
        <dbReference type="EMBL" id="GEQ13289.1"/>
    </source>
</evidence>
<dbReference type="Proteomes" id="UP000321793">
    <property type="component" value="Unassembled WGS sequence"/>
</dbReference>
<comment type="caution">
    <text evidence="1">The sequence shown here is derived from an EMBL/GenBank/DDBJ whole genome shotgun (WGS) entry which is preliminary data.</text>
</comment>
<gene>
    <name evidence="1" type="ORF">KLO01_13360</name>
</gene>
<dbReference type="AlphaFoldDB" id="A0A512SZD6"/>
<organism evidence="1 2">
    <name type="scientific">Knoellia locipacati</name>
    <dbReference type="NCBI Taxonomy" id="882824"/>
    <lineage>
        <taxon>Bacteria</taxon>
        <taxon>Bacillati</taxon>
        <taxon>Actinomycetota</taxon>
        <taxon>Actinomycetes</taxon>
        <taxon>Micrococcales</taxon>
        <taxon>Intrasporangiaceae</taxon>
        <taxon>Knoellia</taxon>
    </lineage>
</organism>
<dbReference type="RefSeq" id="WP_147063420.1">
    <property type="nucleotide sequence ID" value="NZ_BAABDN010000001.1"/>
</dbReference>
<protein>
    <submittedName>
        <fullName evidence="1">Uncharacterized protein</fullName>
    </submittedName>
</protein>
<keyword evidence="2" id="KW-1185">Reference proteome</keyword>
<dbReference type="OrthoDB" id="4862073at2"/>
<dbReference type="EMBL" id="BKBA01000004">
    <property type="protein sequence ID" value="GEQ13289.1"/>
    <property type="molecule type" value="Genomic_DNA"/>
</dbReference>
<sequence length="209" mass="22337">MAGKSRVAASSLADNADLPRLVTVLDRATWFTPLTKRVPPGQTSKDQVRIPVRDAQRLLVDVVRLVADLPKDTTPVLVWQQGAAELEVDTSATTLDCDHGLVTVGVRVDCDQLREPTAVSVPFAVGTVEAPTGLVMSTFTRLSGPPVVTDAWSDAITAFAWESLVELTRRVCAQLGRDTRARALIPGGIAAEKGVLLVQPMSRTAAMRG</sequence>
<name>A0A512SZD6_9MICO</name>
<evidence type="ECO:0000313" key="2">
    <source>
        <dbReference type="Proteomes" id="UP000321793"/>
    </source>
</evidence>
<accession>A0A512SZD6</accession>